<keyword evidence="2" id="KW-1185">Reference proteome</keyword>
<accession>A0ACC0MP58</accession>
<reference evidence="1" key="1">
    <citation type="submission" date="2022-02" db="EMBL/GenBank/DDBJ databases">
        <title>Plant Genome Project.</title>
        <authorList>
            <person name="Zhang R.-G."/>
        </authorList>
    </citation>
    <scope>NUCLEOTIDE SEQUENCE</scope>
    <source>
        <strain evidence="1">AT1</strain>
    </source>
</reference>
<dbReference type="Proteomes" id="UP001062846">
    <property type="component" value="Chromosome 8"/>
</dbReference>
<gene>
    <name evidence="1" type="ORF">RHMOL_Rhmol08G0170700</name>
</gene>
<dbReference type="EMBL" id="CM046395">
    <property type="protein sequence ID" value="KAI8542838.1"/>
    <property type="molecule type" value="Genomic_DNA"/>
</dbReference>
<name>A0ACC0MP58_RHOML</name>
<proteinExistence type="predicted"/>
<comment type="caution">
    <text evidence="1">The sequence shown here is derived from an EMBL/GenBank/DDBJ whole genome shotgun (WGS) entry which is preliminary data.</text>
</comment>
<sequence>MDPFQFSAPLPKIDMRAVSWAIANNMDYATPIFNEWSALKLDGFPQQPEYLPFDQAWYDGWMGGHEAAMVDPLDEFSLYMLLHQAEPHCVEDDLVQEEPRVLGDHISTFNSAFSSVCDGDHDPCSYITNGGSARPQVPYPSNRDCSIMVTDLVPPANFWDVDEVVDIQVGTEVGQLTAP</sequence>
<evidence type="ECO:0000313" key="2">
    <source>
        <dbReference type="Proteomes" id="UP001062846"/>
    </source>
</evidence>
<protein>
    <submittedName>
        <fullName evidence="1">Uncharacterized protein</fullName>
    </submittedName>
</protein>
<evidence type="ECO:0000313" key="1">
    <source>
        <dbReference type="EMBL" id="KAI8542838.1"/>
    </source>
</evidence>
<organism evidence="1 2">
    <name type="scientific">Rhododendron molle</name>
    <name type="common">Chinese azalea</name>
    <name type="synonym">Azalea mollis</name>
    <dbReference type="NCBI Taxonomy" id="49168"/>
    <lineage>
        <taxon>Eukaryota</taxon>
        <taxon>Viridiplantae</taxon>
        <taxon>Streptophyta</taxon>
        <taxon>Embryophyta</taxon>
        <taxon>Tracheophyta</taxon>
        <taxon>Spermatophyta</taxon>
        <taxon>Magnoliopsida</taxon>
        <taxon>eudicotyledons</taxon>
        <taxon>Gunneridae</taxon>
        <taxon>Pentapetalae</taxon>
        <taxon>asterids</taxon>
        <taxon>Ericales</taxon>
        <taxon>Ericaceae</taxon>
        <taxon>Ericoideae</taxon>
        <taxon>Rhodoreae</taxon>
        <taxon>Rhododendron</taxon>
    </lineage>
</organism>